<name>A0ABR1G2H5_AURAN</name>
<keyword evidence="3 10" id="KW-0349">Heme</keyword>
<evidence type="ECO:0000256" key="3">
    <source>
        <dbReference type="ARBA" id="ARBA00022617"/>
    </source>
</evidence>
<feature type="compositionally biased region" description="Basic and acidic residues" evidence="11">
    <location>
        <begin position="150"/>
        <end position="159"/>
    </location>
</feature>
<keyword evidence="6 10" id="KW-0408">Iron</keyword>
<proteinExistence type="inferred from homology"/>
<dbReference type="Pfam" id="PF01265">
    <property type="entry name" value="Cyto_heme_lyase"/>
    <property type="match status" value="1"/>
</dbReference>
<sequence length="316" mass="35424">MFALYLFRECFGMSLSLHRYFSHKGFRCGRGAQFALWWLGCMACQGPPLCGMACQLATMYFNVAFHTPEGGGSHEADGECHARDIPWDPLSNIFGEAYHAAWHHIHPRAHWRPGVDLPYFLAIKPMLMLGVFQGPNIMHKTKLAVRGFDAKTGEKTDARRRARAGPGERPVDRARREQHPDADAGARWAYPSPQMFWNSLVRKGKVGGASEGDMDTVIAVHNSMNEATPKAWLKQLFGHPKPFDRHDWIVVRGDGAEHCVASVVCPEEAASFQAAAAEDPDKMEAAYGAMDRALDAFQRRRGRRGRRRAEEHAAER</sequence>
<evidence type="ECO:0000256" key="9">
    <source>
        <dbReference type="ARBA" id="ARBA00023239"/>
    </source>
</evidence>
<accession>A0ABR1G2H5</accession>
<dbReference type="PANTHER" id="PTHR12743">
    <property type="entry name" value="CYTOCHROME C1 HEME LYASE"/>
    <property type="match status" value="1"/>
</dbReference>
<evidence type="ECO:0000256" key="2">
    <source>
        <dbReference type="ARBA" id="ARBA00007255"/>
    </source>
</evidence>
<evidence type="ECO:0000256" key="5">
    <source>
        <dbReference type="ARBA" id="ARBA00022792"/>
    </source>
</evidence>
<protein>
    <recommendedName>
        <fullName evidence="10">Holocytochrome c-type synthase</fullName>
        <ecNumber evidence="10">4.4.1.17</ecNumber>
    </recommendedName>
</protein>
<keyword evidence="4 10" id="KW-0479">Metal-binding</keyword>
<dbReference type="InterPro" id="IPR000511">
    <property type="entry name" value="Holocyt_c/c1_synthase"/>
</dbReference>
<comment type="caution">
    <text evidence="12">The sequence shown here is derived from an EMBL/GenBank/DDBJ whole genome shotgun (WGS) entry which is preliminary data.</text>
</comment>
<dbReference type="EMBL" id="JBBJCI010000140">
    <property type="protein sequence ID" value="KAK7242855.1"/>
    <property type="molecule type" value="Genomic_DNA"/>
</dbReference>
<keyword evidence="13" id="KW-1185">Reference proteome</keyword>
<evidence type="ECO:0000313" key="12">
    <source>
        <dbReference type="EMBL" id="KAK7242855.1"/>
    </source>
</evidence>
<keyword evidence="8 10" id="KW-0472">Membrane</keyword>
<comment type="similarity">
    <text evidence="2 10">Belongs to the cytochrome c-type heme lyase family.</text>
</comment>
<evidence type="ECO:0000256" key="8">
    <source>
        <dbReference type="ARBA" id="ARBA00023136"/>
    </source>
</evidence>
<dbReference type="EC" id="4.4.1.17" evidence="10"/>
<evidence type="ECO:0000256" key="11">
    <source>
        <dbReference type="SAM" id="MobiDB-lite"/>
    </source>
</evidence>
<reference evidence="12 13" key="1">
    <citation type="submission" date="2024-03" db="EMBL/GenBank/DDBJ databases">
        <title>Aureococcus anophagefferens CCMP1851 and Kratosvirus quantuckense: Draft genome of a second virus-susceptible host strain in the model system.</title>
        <authorList>
            <person name="Chase E."/>
            <person name="Truchon A.R."/>
            <person name="Schepens W."/>
            <person name="Wilhelm S.W."/>
        </authorList>
    </citation>
    <scope>NUCLEOTIDE SEQUENCE [LARGE SCALE GENOMIC DNA]</scope>
    <source>
        <strain evidence="12 13">CCMP1851</strain>
    </source>
</reference>
<feature type="region of interest" description="Disordered" evidence="11">
    <location>
        <begin position="150"/>
        <end position="185"/>
    </location>
</feature>
<organism evidence="12 13">
    <name type="scientific">Aureococcus anophagefferens</name>
    <name type="common">Harmful bloom alga</name>
    <dbReference type="NCBI Taxonomy" id="44056"/>
    <lineage>
        <taxon>Eukaryota</taxon>
        <taxon>Sar</taxon>
        <taxon>Stramenopiles</taxon>
        <taxon>Ochrophyta</taxon>
        <taxon>Pelagophyceae</taxon>
        <taxon>Pelagomonadales</taxon>
        <taxon>Pelagomonadaceae</taxon>
        <taxon>Aureococcus</taxon>
    </lineage>
</organism>
<evidence type="ECO:0000256" key="10">
    <source>
        <dbReference type="RuleBase" id="RU363130"/>
    </source>
</evidence>
<gene>
    <name evidence="12" type="primary">HCCS</name>
    <name evidence="12" type="ORF">SO694_00015489</name>
</gene>
<evidence type="ECO:0000256" key="1">
    <source>
        <dbReference type="ARBA" id="ARBA00004273"/>
    </source>
</evidence>
<keyword evidence="5 10" id="KW-0999">Mitochondrion inner membrane</keyword>
<dbReference type="PANTHER" id="PTHR12743:SF8">
    <property type="entry name" value="PROTEIN HRI1"/>
    <property type="match status" value="1"/>
</dbReference>
<evidence type="ECO:0000256" key="6">
    <source>
        <dbReference type="ARBA" id="ARBA00023004"/>
    </source>
</evidence>
<keyword evidence="7 10" id="KW-0496">Mitochondrion</keyword>
<evidence type="ECO:0000313" key="13">
    <source>
        <dbReference type="Proteomes" id="UP001363151"/>
    </source>
</evidence>
<comment type="catalytic activity">
    <reaction evidence="10">
        <text>holo-[cytochrome c] = apo-[cytochrome c] + heme b</text>
        <dbReference type="Rhea" id="RHEA:22648"/>
        <dbReference type="Rhea" id="RHEA-COMP:10725"/>
        <dbReference type="Rhea" id="RHEA-COMP:10726"/>
        <dbReference type="ChEBI" id="CHEBI:29950"/>
        <dbReference type="ChEBI" id="CHEBI:60344"/>
        <dbReference type="ChEBI" id="CHEBI:83739"/>
        <dbReference type="EC" id="4.4.1.17"/>
    </reaction>
</comment>
<feature type="compositionally biased region" description="Basic and acidic residues" evidence="11">
    <location>
        <begin position="169"/>
        <end position="184"/>
    </location>
</feature>
<dbReference type="PROSITE" id="PS00822">
    <property type="entry name" value="CYTO_HEME_LYASE_2"/>
    <property type="match status" value="1"/>
</dbReference>
<keyword evidence="9 10" id="KW-0456">Lyase</keyword>
<evidence type="ECO:0000256" key="4">
    <source>
        <dbReference type="ARBA" id="ARBA00022723"/>
    </source>
</evidence>
<dbReference type="Proteomes" id="UP001363151">
    <property type="component" value="Unassembled WGS sequence"/>
</dbReference>
<comment type="function">
    <text evidence="10">Lyase that catalyzes the covalent linking of the heme group to the cytochrome C apoprotein to produce the mature functional cytochrome.</text>
</comment>
<evidence type="ECO:0000256" key="7">
    <source>
        <dbReference type="ARBA" id="ARBA00023128"/>
    </source>
</evidence>
<comment type="subcellular location">
    <subcellularLocation>
        <location evidence="1 10">Mitochondrion inner membrane</location>
    </subcellularLocation>
</comment>